<dbReference type="EMBL" id="JAEDAJ010000014">
    <property type="protein sequence ID" value="MBK0332854.1"/>
    <property type="molecule type" value="Genomic_DNA"/>
</dbReference>
<name>A0ABS1BDY4_9MICO</name>
<evidence type="ECO:0000313" key="1">
    <source>
        <dbReference type="EMBL" id="MBK0332854.1"/>
    </source>
</evidence>
<protein>
    <submittedName>
        <fullName evidence="1">DNA lyase</fullName>
    </submittedName>
</protein>
<organism evidence="1 2">
    <name type="scientific">Brachybacterium halotolerans</name>
    <dbReference type="NCBI Taxonomy" id="2795215"/>
    <lineage>
        <taxon>Bacteria</taxon>
        <taxon>Bacillati</taxon>
        <taxon>Actinomycetota</taxon>
        <taxon>Actinomycetes</taxon>
        <taxon>Micrococcales</taxon>
        <taxon>Dermabacteraceae</taxon>
        <taxon>Brachybacterium</taxon>
    </lineage>
</organism>
<reference evidence="1 2" key="1">
    <citation type="submission" date="2020-12" db="EMBL/GenBank/DDBJ databases">
        <title>Brachybacterium sp. MASK1Z-5, whole genome shotgun sequence.</title>
        <authorList>
            <person name="Tuo L."/>
        </authorList>
    </citation>
    <scope>NUCLEOTIDE SEQUENCE [LARGE SCALE GENOMIC DNA]</scope>
    <source>
        <strain evidence="1 2">MASK1Z-5</strain>
    </source>
</reference>
<proteinExistence type="predicted"/>
<keyword evidence="1" id="KW-0456">Lyase</keyword>
<dbReference type="Proteomes" id="UP000612352">
    <property type="component" value="Unassembled WGS sequence"/>
</dbReference>
<evidence type="ECO:0000313" key="2">
    <source>
        <dbReference type="Proteomes" id="UP000612352"/>
    </source>
</evidence>
<comment type="caution">
    <text evidence="1">The sequence shown here is derived from an EMBL/GenBank/DDBJ whole genome shotgun (WGS) entry which is preliminary data.</text>
</comment>
<dbReference type="Pfam" id="PF03013">
    <property type="entry name" value="Pyr_excise"/>
    <property type="match status" value="1"/>
</dbReference>
<accession>A0ABS1BDY4</accession>
<gene>
    <name evidence="1" type="ORF">I8D64_15735</name>
</gene>
<keyword evidence="2" id="KW-1185">Reference proteome</keyword>
<dbReference type="GO" id="GO:0016829">
    <property type="term" value="F:lyase activity"/>
    <property type="evidence" value="ECO:0007669"/>
    <property type="project" value="UniProtKB-KW"/>
</dbReference>
<sequence length="149" mass="16461">MRLWSLHPSLLDRAALIAGWRETLLAQKVLAGSTKGYTRHPQLTRFRAHPEPLDAIGAYLVGLREEATARGYRFDATRILHPGDPAALHATAPIPVTTGQLEFELAHLRRKCAGRSPEWLERLPADGEVPAAHPLLTAVPGEVEAWEVR</sequence>
<dbReference type="InterPro" id="IPR004260">
    <property type="entry name" value="Pyr-dimer_DNA_glycosylase"/>
</dbReference>
<dbReference type="RefSeq" id="WP_200503746.1">
    <property type="nucleotide sequence ID" value="NZ_JAEDAJ010000014.1"/>
</dbReference>